<evidence type="ECO:0000256" key="1">
    <source>
        <dbReference type="SAM" id="MobiDB-lite"/>
    </source>
</evidence>
<feature type="region of interest" description="Disordered" evidence="1">
    <location>
        <begin position="1"/>
        <end position="162"/>
    </location>
</feature>
<name>A0A550C0Z5_9AGAR</name>
<feature type="compositionally biased region" description="Basic and acidic residues" evidence="1">
    <location>
        <begin position="17"/>
        <end position="33"/>
    </location>
</feature>
<dbReference type="EMBL" id="VDMD01000035">
    <property type="protein sequence ID" value="TRM58471.1"/>
    <property type="molecule type" value="Genomic_DNA"/>
</dbReference>
<organism evidence="2 3">
    <name type="scientific">Schizophyllum amplum</name>
    <dbReference type="NCBI Taxonomy" id="97359"/>
    <lineage>
        <taxon>Eukaryota</taxon>
        <taxon>Fungi</taxon>
        <taxon>Dikarya</taxon>
        <taxon>Basidiomycota</taxon>
        <taxon>Agaricomycotina</taxon>
        <taxon>Agaricomycetes</taxon>
        <taxon>Agaricomycetidae</taxon>
        <taxon>Agaricales</taxon>
        <taxon>Schizophyllaceae</taxon>
        <taxon>Schizophyllum</taxon>
    </lineage>
</organism>
<accession>A0A550C0Z5</accession>
<proteinExistence type="predicted"/>
<dbReference type="Proteomes" id="UP000320762">
    <property type="component" value="Unassembled WGS sequence"/>
</dbReference>
<feature type="compositionally biased region" description="Basic and acidic residues" evidence="1">
    <location>
        <begin position="56"/>
        <end position="71"/>
    </location>
</feature>
<evidence type="ECO:0000313" key="3">
    <source>
        <dbReference type="Proteomes" id="UP000320762"/>
    </source>
</evidence>
<dbReference type="OrthoDB" id="2399539at2759"/>
<reference evidence="2 3" key="1">
    <citation type="journal article" date="2019" name="New Phytol.">
        <title>Comparative genomics reveals unique wood-decay strategies and fruiting body development in the Schizophyllaceae.</title>
        <authorList>
            <person name="Almasi E."/>
            <person name="Sahu N."/>
            <person name="Krizsan K."/>
            <person name="Balint B."/>
            <person name="Kovacs G.M."/>
            <person name="Kiss B."/>
            <person name="Cseklye J."/>
            <person name="Drula E."/>
            <person name="Henrissat B."/>
            <person name="Nagy I."/>
            <person name="Chovatia M."/>
            <person name="Adam C."/>
            <person name="LaButti K."/>
            <person name="Lipzen A."/>
            <person name="Riley R."/>
            <person name="Grigoriev I.V."/>
            <person name="Nagy L.G."/>
        </authorList>
    </citation>
    <scope>NUCLEOTIDE SEQUENCE [LARGE SCALE GENOMIC DNA]</scope>
    <source>
        <strain evidence="2 3">NL-1724</strain>
    </source>
</reference>
<gene>
    <name evidence="2" type="ORF">BD626DRAFT_182961</name>
</gene>
<sequence length="341" mass="35963">MSLPTLPRPHRLSLSMGEHRAERPRPPDLRLESHSMLYRLEGDGSSRQVQDVSPRGLHDESRRRLQHDTPRRLHAHSLSAGAVSPGLTPRFPPPGSSGRNLDGLASHDVAPISRRSREGSYDGSSCSSEGIGMYASQDGSGTSSYPNSLRSPLESPSHTGLTYPDDVGAYMDKSGAYIEGGNAYSEERTAYTHIGGTDLEGGAYTHISNDGGAYTDHAMAYAGWDALPAPQPHSAETFAFAGEQQGWEHGKMEQHETLDGAHGGIQSGFHNDGGMSLDGGVQHDPMHGGHGDMMHGGPDAIHADALRHDAQFAPGDMAFGGGMSAVGHLGATHPGAAGGQL</sequence>
<feature type="compositionally biased region" description="Polar residues" evidence="1">
    <location>
        <begin position="137"/>
        <end position="160"/>
    </location>
</feature>
<evidence type="ECO:0000313" key="2">
    <source>
        <dbReference type="EMBL" id="TRM58471.1"/>
    </source>
</evidence>
<comment type="caution">
    <text evidence="2">The sequence shown here is derived from an EMBL/GenBank/DDBJ whole genome shotgun (WGS) entry which is preliminary data.</text>
</comment>
<dbReference type="AlphaFoldDB" id="A0A550C0Z5"/>
<protein>
    <submittedName>
        <fullName evidence="2">Uncharacterized protein</fullName>
    </submittedName>
</protein>
<keyword evidence="3" id="KW-1185">Reference proteome</keyword>